<feature type="transmembrane region" description="Helical" evidence="8">
    <location>
        <begin position="21"/>
        <end position="41"/>
    </location>
</feature>
<dbReference type="CDD" id="cd06579">
    <property type="entry name" value="TM_PBP1_transp_AraH_like"/>
    <property type="match status" value="1"/>
</dbReference>
<dbReference type="GO" id="GO:0022857">
    <property type="term" value="F:transmembrane transporter activity"/>
    <property type="evidence" value="ECO:0007669"/>
    <property type="project" value="InterPro"/>
</dbReference>
<gene>
    <name evidence="9" type="ORF">CSA56_18565</name>
</gene>
<evidence type="ECO:0000313" key="10">
    <source>
        <dbReference type="Proteomes" id="UP000230821"/>
    </source>
</evidence>
<evidence type="ECO:0000256" key="1">
    <source>
        <dbReference type="ARBA" id="ARBA00004651"/>
    </source>
</evidence>
<feature type="transmembrane region" description="Helical" evidence="8">
    <location>
        <begin position="99"/>
        <end position="121"/>
    </location>
</feature>
<name>A0A2G6K7E5_9BACT</name>
<keyword evidence="7 8" id="KW-0472">Membrane</keyword>
<sequence>MKTMSNGTKSRLKKIQFTGELSLVIAFVLICAFFSTQSEYFLTARNFIAIGQNVSVIGIIAVAECVVLISGGLDLSVGAMTGLSSVVTGRLAVSLGVPIGLAILAGLVVGALLGYVVAVIVTRIGINPLITTLGFLSINRGTAFVMSGGLAIQMTASNFKWLGRGNVFGVPVPIILMLFLYIAAYIVMKYTGFGRAIYAIGGNPQASRLAGVNVTGIQTVLYIFCGMTAAFGGIVVASQLGAAAPQTGTGLELSVIAAVILGGTSLQGGSGNMLGTLLGVVILGTVNNGLVLMNVSSFYQMIASGVILVLAVGVDQIRLRLRR</sequence>
<feature type="transmembrane region" description="Helical" evidence="8">
    <location>
        <begin position="298"/>
        <end position="317"/>
    </location>
</feature>
<dbReference type="PANTHER" id="PTHR32196:SF21">
    <property type="entry name" value="ABC TRANSPORTER PERMEASE PROTEIN YPHD-RELATED"/>
    <property type="match status" value="1"/>
</dbReference>
<feature type="transmembrane region" description="Helical" evidence="8">
    <location>
        <begin position="133"/>
        <end position="156"/>
    </location>
</feature>
<comment type="subcellular location">
    <subcellularLocation>
        <location evidence="1">Cell membrane</location>
        <topology evidence="1">Multi-pass membrane protein</topology>
    </subcellularLocation>
</comment>
<accession>A0A2G6K7E5</accession>
<feature type="transmembrane region" description="Helical" evidence="8">
    <location>
        <begin position="47"/>
        <end position="68"/>
    </location>
</feature>
<evidence type="ECO:0000256" key="8">
    <source>
        <dbReference type="SAM" id="Phobius"/>
    </source>
</evidence>
<dbReference type="GO" id="GO:0005886">
    <property type="term" value="C:plasma membrane"/>
    <property type="evidence" value="ECO:0007669"/>
    <property type="project" value="UniProtKB-SubCell"/>
</dbReference>
<feature type="transmembrane region" description="Helical" evidence="8">
    <location>
        <begin position="209"/>
        <end position="237"/>
    </location>
</feature>
<proteinExistence type="predicted"/>
<organism evidence="9 10">
    <name type="scientific">candidate division KSB3 bacterium</name>
    <dbReference type="NCBI Taxonomy" id="2044937"/>
    <lineage>
        <taxon>Bacteria</taxon>
        <taxon>candidate division KSB3</taxon>
    </lineage>
</organism>
<feature type="transmembrane region" description="Helical" evidence="8">
    <location>
        <begin position="243"/>
        <end position="261"/>
    </location>
</feature>
<dbReference type="Proteomes" id="UP000230821">
    <property type="component" value="Unassembled WGS sequence"/>
</dbReference>
<keyword evidence="2" id="KW-0813">Transport</keyword>
<feature type="transmembrane region" description="Helical" evidence="8">
    <location>
        <begin position="168"/>
        <end position="188"/>
    </location>
</feature>
<evidence type="ECO:0000256" key="6">
    <source>
        <dbReference type="ARBA" id="ARBA00022989"/>
    </source>
</evidence>
<reference evidence="9 10" key="1">
    <citation type="submission" date="2017-10" db="EMBL/GenBank/DDBJ databases">
        <title>Novel microbial diversity and functional potential in the marine mammal oral microbiome.</title>
        <authorList>
            <person name="Dudek N.K."/>
            <person name="Sun C.L."/>
            <person name="Burstein D."/>
            <person name="Kantor R.S."/>
            <person name="Aliaga Goltsman D.S."/>
            <person name="Bik E.M."/>
            <person name="Thomas B.C."/>
            <person name="Banfield J.F."/>
            <person name="Relman D.A."/>
        </authorList>
    </citation>
    <scope>NUCLEOTIDE SEQUENCE [LARGE SCALE GENOMIC DNA]</scope>
    <source>
        <strain evidence="9">DOLJORAL78_47_16</strain>
    </source>
</reference>
<evidence type="ECO:0000256" key="5">
    <source>
        <dbReference type="ARBA" id="ARBA00022692"/>
    </source>
</evidence>
<evidence type="ECO:0000256" key="2">
    <source>
        <dbReference type="ARBA" id="ARBA00022448"/>
    </source>
</evidence>
<evidence type="ECO:0000256" key="7">
    <source>
        <dbReference type="ARBA" id="ARBA00023136"/>
    </source>
</evidence>
<keyword evidence="6 8" id="KW-1133">Transmembrane helix</keyword>
<comment type="caution">
    <text evidence="9">The sequence shown here is derived from an EMBL/GenBank/DDBJ whole genome shotgun (WGS) entry which is preliminary data.</text>
</comment>
<evidence type="ECO:0000256" key="4">
    <source>
        <dbReference type="ARBA" id="ARBA00022519"/>
    </source>
</evidence>
<evidence type="ECO:0000313" key="9">
    <source>
        <dbReference type="EMBL" id="PIE31330.1"/>
    </source>
</evidence>
<keyword evidence="5 8" id="KW-0812">Transmembrane</keyword>
<dbReference type="InterPro" id="IPR001851">
    <property type="entry name" value="ABC_transp_permease"/>
</dbReference>
<dbReference type="PANTHER" id="PTHR32196">
    <property type="entry name" value="ABC TRANSPORTER PERMEASE PROTEIN YPHD-RELATED-RELATED"/>
    <property type="match status" value="1"/>
</dbReference>
<dbReference type="Pfam" id="PF02653">
    <property type="entry name" value="BPD_transp_2"/>
    <property type="match status" value="1"/>
</dbReference>
<keyword evidence="4" id="KW-0997">Cell inner membrane</keyword>
<protein>
    <submittedName>
        <fullName evidence="9">ABC transporter permease</fullName>
    </submittedName>
</protein>
<evidence type="ECO:0000256" key="3">
    <source>
        <dbReference type="ARBA" id="ARBA00022475"/>
    </source>
</evidence>
<feature type="transmembrane region" description="Helical" evidence="8">
    <location>
        <begin position="273"/>
        <end position="292"/>
    </location>
</feature>
<dbReference type="EMBL" id="PDSK01000154">
    <property type="protein sequence ID" value="PIE31330.1"/>
    <property type="molecule type" value="Genomic_DNA"/>
</dbReference>
<keyword evidence="3" id="KW-1003">Cell membrane</keyword>
<dbReference type="AlphaFoldDB" id="A0A2G6K7E5"/>